<dbReference type="InterPro" id="IPR036291">
    <property type="entry name" value="NAD(P)-bd_dom_sf"/>
</dbReference>
<dbReference type="InterPro" id="IPR013328">
    <property type="entry name" value="6PGD_dom2"/>
</dbReference>
<dbReference type="InterPro" id="IPR006176">
    <property type="entry name" value="3-OHacyl-CoA_DH_NAD-bd"/>
</dbReference>
<comment type="similarity">
    <text evidence="2">In the N-terminal section; belongs to the enoyl-CoA hydratase/isomerase family.</text>
</comment>
<dbReference type="AlphaFoldDB" id="A0ABD6ADP0"/>
<dbReference type="Gene3D" id="3.90.226.10">
    <property type="entry name" value="2-enoyl-CoA Hydratase, Chain A, domain 1"/>
    <property type="match status" value="1"/>
</dbReference>
<comment type="pathway">
    <text evidence="1">Lipid metabolism; fatty acid beta-oxidation.</text>
</comment>
<organism evidence="11 12">
    <name type="scientific">Halomarina halobia</name>
    <dbReference type="NCBI Taxonomy" id="3033386"/>
    <lineage>
        <taxon>Archaea</taxon>
        <taxon>Methanobacteriati</taxon>
        <taxon>Methanobacteriota</taxon>
        <taxon>Stenosarchaea group</taxon>
        <taxon>Halobacteria</taxon>
        <taxon>Halobacteriales</taxon>
        <taxon>Natronomonadaceae</taxon>
        <taxon>Halomarina</taxon>
    </lineage>
</organism>
<proteinExistence type="inferred from homology"/>
<keyword evidence="12" id="KW-1185">Reference proteome</keyword>
<feature type="domain" description="3-hydroxyacyl-CoA dehydrogenase NAD binding" evidence="10">
    <location>
        <begin position="11"/>
        <end position="185"/>
    </location>
</feature>
<dbReference type="Proteomes" id="UP001596547">
    <property type="component" value="Unassembled WGS sequence"/>
</dbReference>
<dbReference type="PANTHER" id="PTHR48075">
    <property type="entry name" value="3-HYDROXYACYL-COA DEHYDROGENASE FAMILY PROTEIN"/>
    <property type="match status" value="1"/>
</dbReference>
<dbReference type="PANTHER" id="PTHR48075:SF5">
    <property type="entry name" value="3-HYDROXYBUTYRYL-COA DEHYDROGENASE"/>
    <property type="match status" value="1"/>
</dbReference>
<evidence type="ECO:0000256" key="4">
    <source>
        <dbReference type="ARBA" id="ARBA00022832"/>
    </source>
</evidence>
<feature type="domain" description="3-hydroxyacyl-CoA dehydrogenase C-terminal" evidence="9">
    <location>
        <begin position="188"/>
        <end position="281"/>
    </location>
</feature>
<evidence type="ECO:0000259" key="10">
    <source>
        <dbReference type="Pfam" id="PF02737"/>
    </source>
</evidence>
<comment type="similarity">
    <text evidence="8">Belongs to the enoyl-CoA hydratase/isomerase family.</text>
</comment>
<sequence>MSRHLSENIDTVTVVGGGTMGHGIAQAFATAGYDVVLNDVDEEVLSTALERIEGSLAKLDVDDPDAVLGRIEPTTGADEAFADADLVVEAVPEDIGLKRDVFGTADDLAPEGAVLATNTSTLPITEIAEATGRPERVVGMHFSNPVQLMPIVEVIRGEHTADEVFDAARELGESVGKTPVLVERDVPGFLINRINLRFWLEAVRQVEAGLTDTKTVDAAARRLGLPMGPFEVLDFSGIDVATMAARSMAERGVDLHVPDLLVEKTEAGTYGMKSGEGFYEYPEAGAYSRVDIPRELRYGFDPKHLLAPAVNEAAWLLENDVTTRDEIDKAMRIGMNWPRGLLELADEYGVDRLVETLETLRERSGWAEYEPHPLLREMVENDEVGLASGSGFYGWEYERERFETVRYERREYTAWITLNRPDRLNALDEPSWEGLRAALERAAADDDVRATVLRGAGRAFCAGDDIGEILSWESTDDAREMVEGTLAPTVRALREHPKPVIAAVDGVANGGGCELVLLSDLAVASTGSDFALPEAKIGALPPIGLTYGRTSLGKKAIMELALTGEQLSAREAEEMGVVNYTVESEQVEDVVRELARATTASSPGAVADVKELWIGMEDELLDAWFDRGLDTLVTRSQSAEAEEGLAAFLNKESPSWQR</sequence>
<dbReference type="InterPro" id="IPR014748">
    <property type="entry name" value="Enoyl-CoA_hydra_C"/>
</dbReference>
<dbReference type="InterPro" id="IPR008927">
    <property type="entry name" value="6-PGluconate_DH-like_C_sf"/>
</dbReference>
<gene>
    <name evidence="11" type="ORF">ACFQPE_17890</name>
</gene>
<dbReference type="Pfam" id="PF02737">
    <property type="entry name" value="3HCDH_N"/>
    <property type="match status" value="1"/>
</dbReference>
<evidence type="ECO:0000256" key="6">
    <source>
        <dbReference type="ARBA" id="ARBA00023027"/>
    </source>
</evidence>
<dbReference type="Pfam" id="PF00378">
    <property type="entry name" value="ECH_1"/>
    <property type="match status" value="1"/>
</dbReference>
<accession>A0ABD6ADP0</accession>
<dbReference type="Pfam" id="PF00725">
    <property type="entry name" value="3HCDH"/>
    <property type="match status" value="2"/>
</dbReference>
<evidence type="ECO:0000256" key="3">
    <source>
        <dbReference type="ARBA" id="ARBA00012076"/>
    </source>
</evidence>
<protein>
    <recommendedName>
        <fullName evidence="3">enoyl-CoA hydratase</fullName>
        <ecNumber evidence="3">4.2.1.17</ecNumber>
    </recommendedName>
</protein>
<dbReference type="InterPro" id="IPR001753">
    <property type="entry name" value="Enoyl-CoA_hydra/iso"/>
</dbReference>
<evidence type="ECO:0000313" key="12">
    <source>
        <dbReference type="Proteomes" id="UP001596547"/>
    </source>
</evidence>
<dbReference type="GeneID" id="79317162"/>
<comment type="caution">
    <text evidence="11">The sequence shown here is derived from an EMBL/GenBank/DDBJ whole genome shotgun (WGS) entry which is preliminary data.</text>
</comment>
<dbReference type="Gene3D" id="3.40.50.720">
    <property type="entry name" value="NAD(P)-binding Rossmann-like Domain"/>
    <property type="match status" value="1"/>
</dbReference>
<evidence type="ECO:0000256" key="2">
    <source>
        <dbReference type="ARBA" id="ARBA00008750"/>
    </source>
</evidence>
<evidence type="ECO:0000256" key="5">
    <source>
        <dbReference type="ARBA" id="ARBA00023002"/>
    </source>
</evidence>
<dbReference type="GO" id="GO:0016491">
    <property type="term" value="F:oxidoreductase activity"/>
    <property type="evidence" value="ECO:0007669"/>
    <property type="project" value="UniProtKB-KW"/>
</dbReference>
<dbReference type="EC" id="4.2.1.17" evidence="3"/>
<evidence type="ECO:0000259" key="9">
    <source>
        <dbReference type="Pfam" id="PF00725"/>
    </source>
</evidence>
<dbReference type="SUPFAM" id="SSF48179">
    <property type="entry name" value="6-phosphogluconate dehydrogenase C-terminal domain-like"/>
    <property type="match status" value="2"/>
</dbReference>
<dbReference type="InterPro" id="IPR029045">
    <property type="entry name" value="ClpP/crotonase-like_dom_sf"/>
</dbReference>
<dbReference type="Gene3D" id="1.10.12.10">
    <property type="entry name" value="Lyase 2-enoyl-coa Hydratase, Chain A, domain 2"/>
    <property type="match status" value="1"/>
</dbReference>
<dbReference type="InterPro" id="IPR018376">
    <property type="entry name" value="Enoyl-CoA_hyd/isom_CS"/>
</dbReference>
<evidence type="ECO:0000256" key="8">
    <source>
        <dbReference type="RuleBase" id="RU003707"/>
    </source>
</evidence>
<dbReference type="EMBL" id="JBHTBF010000003">
    <property type="protein sequence ID" value="MFC7318649.1"/>
    <property type="molecule type" value="Genomic_DNA"/>
</dbReference>
<keyword evidence="6" id="KW-0520">NAD</keyword>
<evidence type="ECO:0000256" key="7">
    <source>
        <dbReference type="ARBA" id="ARBA00023098"/>
    </source>
</evidence>
<reference evidence="11 12" key="1">
    <citation type="journal article" date="2019" name="Int. J. Syst. Evol. Microbiol.">
        <title>The Global Catalogue of Microorganisms (GCM) 10K type strain sequencing project: providing services to taxonomists for standard genome sequencing and annotation.</title>
        <authorList>
            <consortium name="The Broad Institute Genomics Platform"/>
            <consortium name="The Broad Institute Genome Sequencing Center for Infectious Disease"/>
            <person name="Wu L."/>
            <person name="Ma J."/>
        </authorList>
    </citation>
    <scope>NUCLEOTIDE SEQUENCE [LARGE SCALE GENOMIC DNA]</scope>
    <source>
        <strain evidence="11 12">PSR21</strain>
    </source>
</reference>
<dbReference type="FunFam" id="3.40.50.720:FF:000009">
    <property type="entry name" value="Fatty oxidation complex, alpha subunit"/>
    <property type="match status" value="1"/>
</dbReference>
<dbReference type="SUPFAM" id="SSF51735">
    <property type="entry name" value="NAD(P)-binding Rossmann-fold domains"/>
    <property type="match status" value="1"/>
</dbReference>
<evidence type="ECO:0000256" key="1">
    <source>
        <dbReference type="ARBA" id="ARBA00005005"/>
    </source>
</evidence>
<evidence type="ECO:0000313" key="11">
    <source>
        <dbReference type="EMBL" id="MFC7318649.1"/>
    </source>
</evidence>
<keyword evidence="7" id="KW-0443">Lipid metabolism</keyword>
<dbReference type="Gene3D" id="1.10.1040.10">
    <property type="entry name" value="N-(1-d-carboxylethyl)-l-norvaline Dehydrogenase, domain 2"/>
    <property type="match status" value="2"/>
</dbReference>
<dbReference type="SUPFAM" id="SSF52096">
    <property type="entry name" value="ClpP/crotonase"/>
    <property type="match status" value="1"/>
</dbReference>
<dbReference type="PROSITE" id="PS00166">
    <property type="entry name" value="ENOYL_COA_HYDRATASE"/>
    <property type="match status" value="1"/>
</dbReference>
<keyword evidence="5" id="KW-0560">Oxidoreductase</keyword>
<dbReference type="InterPro" id="IPR006108">
    <property type="entry name" value="3HC_DH_C"/>
</dbReference>
<keyword evidence="4" id="KW-0276">Fatty acid metabolism</keyword>
<dbReference type="CDD" id="cd06558">
    <property type="entry name" value="crotonase-like"/>
    <property type="match status" value="1"/>
</dbReference>
<dbReference type="GO" id="GO:0006631">
    <property type="term" value="P:fatty acid metabolic process"/>
    <property type="evidence" value="ECO:0007669"/>
    <property type="project" value="UniProtKB-KW"/>
</dbReference>
<dbReference type="RefSeq" id="WP_276306512.1">
    <property type="nucleotide sequence ID" value="NZ_CP119993.1"/>
</dbReference>
<dbReference type="GO" id="GO:0004300">
    <property type="term" value="F:enoyl-CoA hydratase activity"/>
    <property type="evidence" value="ECO:0007669"/>
    <property type="project" value="UniProtKB-EC"/>
</dbReference>
<name>A0ABD6ADP0_9EURY</name>
<feature type="domain" description="3-hydroxyacyl-CoA dehydrogenase C-terminal" evidence="9">
    <location>
        <begin position="299"/>
        <end position="394"/>
    </location>
</feature>